<sequence length="155" mass="17247">MEMNSISNDGGAMGTSLEFVEYVCDEVREAGAVRYRKMFGDYMVYVNDRPLLLLCDSIVYVKMLPCIEDLMSDAERGIPYPGAKVHYILDFENRELALPVIARLEEVTQIPKKRQRSARTSKAPKIPKTSMSSRNSASSGNSVSSKSAPQSGTER</sequence>
<evidence type="ECO:0008006" key="5">
    <source>
        <dbReference type="Google" id="ProtNLM"/>
    </source>
</evidence>
<name>A0AB39U9M1_9BIFI</name>
<dbReference type="KEGG" id="bfk:QN062_00440"/>
<evidence type="ECO:0000313" key="3">
    <source>
        <dbReference type="EMBL" id="XDS49506.1"/>
    </source>
</evidence>
<organism evidence="2">
    <name type="scientific">Bifidobacterium fermentum</name>
    <dbReference type="NCBI Taxonomy" id="3059035"/>
    <lineage>
        <taxon>Bacteria</taxon>
        <taxon>Bacillati</taxon>
        <taxon>Actinomycetota</taxon>
        <taxon>Actinomycetes</taxon>
        <taxon>Bifidobacteriales</taxon>
        <taxon>Bifidobacteriaceae</taxon>
        <taxon>Bifidobacterium</taxon>
    </lineage>
</organism>
<dbReference type="EMBL" id="CP129682">
    <property type="protein sequence ID" value="XDS49506.1"/>
    <property type="molecule type" value="Genomic_DNA"/>
</dbReference>
<dbReference type="EMBL" id="CP129675">
    <property type="protein sequence ID" value="XDS45713.1"/>
    <property type="molecule type" value="Genomic_DNA"/>
</dbReference>
<evidence type="ECO:0000313" key="2">
    <source>
        <dbReference type="EMBL" id="XDS45713.1"/>
    </source>
</evidence>
<evidence type="ECO:0000313" key="4">
    <source>
        <dbReference type="EMBL" id="XDS50723.1"/>
    </source>
</evidence>
<dbReference type="AlphaFoldDB" id="A0AB39U9M1"/>
<gene>
    <name evidence="4" type="ORF">QN062_00440</name>
    <name evidence="3" type="ORF">QN216_04450</name>
    <name evidence="2" type="ORF">QN217_06000</name>
</gene>
<evidence type="ECO:0000256" key="1">
    <source>
        <dbReference type="SAM" id="MobiDB-lite"/>
    </source>
</evidence>
<feature type="compositionally biased region" description="Low complexity" evidence="1">
    <location>
        <begin position="130"/>
        <end position="147"/>
    </location>
</feature>
<accession>A0AB39U9M1</accession>
<dbReference type="RefSeq" id="WP_369341686.1">
    <property type="nucleotide sequence ID" value="NZ_CP129675.1"/>
</dbReference>
<reference evidence="2" key="1">
    <citation type="submission" date="2023-07" db="EMBL/GenBank/DDBJ databases">
        <title>Bifidobacterium aquikefiriaerophilum sp. nov. and Bifidobacterium eccum sp. nov., isolated from water kefir.</title>
        <authorList>
            <person name="Breselge S."/>
            <person name="Bellassi P."/>
            <person name="Barcenilla C."/>
            <person name="Alvarez-Ordonez A."/>
            <person name="Morelli L."/>
            <person name="Cotter P.D."/>
        </authorList>
    </citation>
    <scope>NUCLEOTIDE SEQUENCE</scope>
    <source>
        <strain evidence="4">WK012_4_13</strain>
        <strain evidence="3">WK013_4_14</strain>
        <strain evidence="2">WK048_4_13</strain>
    </source>
</reference>
<dbReference type="SUPFAM" id="SSF159894">
    <property type="entry name" value="YgaC/TfoX-N like"/>
    <property type="match status" value="1"/>
</dbReference>
<feature type="region of interest" description="Disordered" evidence="1">
    <location>
        <begin position="110"/>
        <end position="155"/>
    </location>
</feature>
<proteinExistence type="predicted"/>
<dbReference type="Gene3D" id="3.30.1460.30">
    <property type="entry name" value="YgaC/TfoX-N like chaperone"/>
    <property type="match status" value="1"/>
</dbReference>
<protein>
    <recommendedName>
        <fullName evidence="5">Transcriptional regulator</fullName>
    </recommendedName>
</protein>
<dbReference type="EMBL" id="CP129683">
    <property type="protein sequence ID" value="XDS50723.1"/>
    <property type="molecule type" value="Genomic_DNA"/>
</dbReference>